<feature type="non-terminal residue" evidence="2">
    <location>
        <position position="1"/>
    </location>
</feature>
<feature type="compositionally biased region" description="Low complexity" evidence="1">
    <location>
        <begin position="260"/>
        <end position="272"/>
    </location>
</feature>
<reference evidence="2" key="1">
    <citation type="journal article" date="2019" name="Sci. Rep.">
        <title>Draft genome of Tanacetum cinerariifolium, the natural source of mosquito coil.</title>
        <authorList>
            <person name="Yamashiro T."/>
            <person name="Shiraishi A."/>
            <person name="Satake H."/>
            <person name="Nakayama K."/>
        </authorList>
    </citation>
    <scope>NUCLEOTIDE SEQUENCE</scope>
</reference>
<feature type="compositionally biased region" description="Basic residues" evidence="1">
    <location>
        <begin position="165"/>
        <end position="177"/>
    </location>
</feature>
<sequence>WDALGRAAALNCLPALSVTAIMRPLYHPSDEEITVQGILHALADPVRRAPGRGAAQPRAPAPGNARRGAPPGGYSGSLQAGNGSKASCAVGRAALGGAAHGRGLEGGPGGAPAVRGHLRQHGLHAHQGPDCQRQGRAHATPRRRLRPGRRARGPGRPGAGEGAQRRHRGRFAHRPRNHPAPDGGLHALSGHGPVCVAHGHAGGRRGARSPAHFSERGGAARPPGAARHRAGALPHQQQPAGAGRAARAPAHCGGGGRGAGVCAAVSAAGRAGNARDARRPPAAPRRCRRGRRRDRYPYPGRHHAVSGSHRPAPGAGKRPAGPAPRQRPAARLGHLPRPALCQSRPHRSRGAPSGYACAGGQAPDEQGEPGRGKGRNPRLYESAGARRNGPDSGGQHRGRGRRRGHSQHPHGDVRPANGRLYAPQCLHSSHRVGADSDRVRGAQPAHGGRGATRLGGTQRHWMAPVFYLRPGRGRGGGPGGPGRHLPHPRAAQRPESAPGRPHCLGWRGRRCAGVGRRAGAGAPPGPARHITAAGGYTLAQAPHTASEAAPAGYLPLGPGWGSARHATRAGQ</sequence>
<proteinExistence type="predicted"/>
<evidence type="ECO:0000256" key="1">
    <source>
        <dbReference type="SAM" id="MobiDB-lite"/>
    </source>
</evidence>
<feature type="compositionally biased region" description="Basic residues" evidence="1">
    <location>
        <begin position="285"/>
        <end position="304"/>
    </location>
</feature>
<feature type="region of interest" description="Disordered" evidence="1">
    <location>
        <begin position="49"/>
        <end position="83"/>
    </location>
</feature>
<feature type="region of interest" description="Disordered" evidence="1">
    <location>
        <begin position="122"/>
        <end position="418"/>
    </location>
</feature>
<dbReference type="AlphaFoldDB" id="A0A6L2LDR2"/>
<feature type="compositionally biased region" description="Basic residues" evidence="1">
    <location>
        <begin position="135"/>
        <end position="153"/>
    </location>
</feature>
<dbReference type="EMBL" id="BKCJ010004153">
    <property type="protein sequence ID" value="GEU59330.1"/>
    <property type="molecule type" value="Genomic_DNA"/>
</dbReference>
<organism evidence="2">
    <name type="scientific">Tanacetum cinerariifolium</name>
    <name type="common">Dalmatian daisy</name>
    <name type="synonym">Chrysanthemum cinerariifolium</name>
    <dbReference type="NCBI Taxonomy" id="118510"/>
    <lineage>
        <taxon>Eukaryota</taxon>
        <taxon>Viridiplantae</taxon>
        <taxon>Streptophyta</taxon>
        <taxon>Embryophyta</taxon>
        <taxon>Tracheophyta</taxon>
        <taxon>Spermatophyta</taxon>
        <taxon>Magnoliopsida</taxon>
        <taxon>eudicotyledons</taxon>
        <taxon>Gunneridae</taxon>
        <taxon>Pentapetalae</taxon>
        <taxon>asterids</taxon>
        <taxon>campanulids</taxon>
        <taxon>Asterales</taxon>
        <taxon>Asteraceae</taxon>
        <taxon>Asteroideae</taxon>
        <taxon>Anthemideae</taxon>
        <taxon>Anthemidinae</taxon>
        <taxon>Tanacetum</taxon>
    </lineage>
</organism>
<evidence type="ECO:0000313" key="2">
    <source>
        <dbReference type="EMBL" id="GEU59330.1"/>
    </source>
</evidence>
<name>A0A6L2LDR2_TANCI</name>
<gene>
    <name evidence="2" type="ORF">Tci_031308</name>
</gene>
<feature type="compositionally biased region" description="Basic residues" evidence="1">
    <location>
        <begin position="396"/>
        <end position="408"/>
    </location>
</feature>
<comment type="caution">
    <text evidence="2">The sequence shown here is derived from an EMBL/GenBank/DDBJ whole genome shotgun (WGS) entry which is preliminary data.</text>
</comment>
<feature type="compositionally biased region" description="Low complexity" evidence="1">
    <location>
        <begin position="51"/>
        <end position="69"/>
    </location>
</feature>
<feature type="compositionally biased region" description="Gly residues" evidence="1">
    <location>
        <begin position="473"/>
        <end position="482"/>
    </location>
</feature>
<feature type="region of interest" description="Disordered" evidence="1">
    <location>
        <begin position="469"/>
        <end position="502"/>
    </location>
</feature>
<protein>
    <submittedName>
        <fullName evidence="2">Uncharacterized protein</fullName>
    </submittedName>
</protein>
<feature type="compositionally biased region" description="Low complexity" evidence="1">
    <location>
        <begin position="216"/>
        <end position="225"/>
    </location>
</feature>
<feature type="compositionally biased region" description="Low complexity" evidence="1">
    <location>
        <begin position="240"/>
        <end position="251"/>
    </location>
</feature>
<feature type="region of interest" description="Disordered" evidence="1">
    <location>
        <begin position="431"/>
        <end position="457"/>
    </location>
</feature>
<feature type="compositionally biased region" description="Low complexity" evidence="1">
    <location>
        <begin position="310"/>
        <end position="331"/>
    </location>
</feature>
<accession>A0A6L2LDR2</accession>
<feature type="region of interest" description="Disordered" evidence="1">
    <location>
        <begin position="543"/>
        <end position="571"/>
    </location>
</feature>